<keyword evidence="3" id="KW-1185">Reference proteome</keyword>
<keyword evidence="1" id="KW-0472">Membrane</keyword>
<dbReference type="AlphaFoldDB" id="A0A7K0FQ66"/>
<keyword evidence="1" id="KW-1133">Transmembrane helix</keyword>
<organism evidence="2 3">
    <name type="scientific">Pedobacter puniceum</name>
    <dbReference type="NCBI Taxonomy" id="2666136"/>
    <lineage>
        <taxon>Bacteria</taxon>
        <taxon>Pseudomonadati</taxon>
        <taxon>Bacteroidota</taxon>
        <taxon>Sphingobacteriia</taxon>
        <taxon>Sphingobacteriales</taxon>
        <taxon>Sphingobacteriaceae</taxon>
        <taxon>Pedobacter</taxon>
    </lineage>
</organism>
<evidence type="ECO:0000256" key="1">
    <source>
        <dbReference type="SAM" id="Phobius"/>
    </source>
</evidence>
<dbReference type="RefSeq" id="WP_154288205.1">
    <property type="nucleotide sequence ID" value="NZ_WKJI01000003.1"/>
</dbReference>
<feature type="transmembrane region" description="Helical" evidence="1">
    <location>
        <begin position="6"/>
        <end position="27"/>
    </location>
</feature>
<gene>
    <name evidence="2" type="ORF">GJJ64_12995</name>
</gene>
<name>A0A7K0FQ66_9SPHI</name>
<keyword evidence="1" id="KW-0812">Transmembrane</keyword>
<protein>
    <submittedName>
        <fullName evidence="2">Uncharacterized protein</fullName>
    </submittedName>
</protein>
<dbReference type="EMBL" id="WKJI01000003">
    <property type="protein sequence ID" value="MRX48109.1"/>
    <property type="molecule type" value="Genomic_DNA"/>
</dbReference>
<evidence type="ECO:0000313" key="2">
    <source>
        <dbReference type="EMBL" id="MRX48109.1"/>
    </source>
</evidence>
<dbReference type="Proteomes" id="UP000462931">
    <property type="component" value="Unassembled WGS sequence"/>
</dbReference>
<comment type="caution">
    <text evidence="2">The sequence shown here is derived from an EMBL/GenBank/DDBJ whole genome shotgun (WGS) entry which is preliminary data.</text>
</comment>
<accession>A0A7K0FQ66</accession>
<evidence type="ECO:0000313" key="3">
    <source>
        <dbReference type="Proteomes" id="UP000462931"/>
    </source>
</evidence>
<reference evidence="2 3" key="1">
    <citation type="submission" date="2019-11" db="EMBL/GenBank/DDBJ databases">
        <authorList>
            <person name="Cheng Q."/>
            <person name="Yang Z."/>
        </authorList>
    </citation>
    <scope>NUCLEOTIDE SEQUENCE [LARGE SCALE GENOMIC DNA]</scope>
    <source>
        <strain evidence="2 3">HX-22-1</strain>
    </source>
</reference>
<sequence length="73" mass="8457">MKFGKISYIVLICMVLIAHTMILNIWLSNETVKPTKVSFKKYQDTKDSLKHEGRLINYKDVPAQKEESISVSR</sequence>
<proteinExistence type="predicted"/>